<dbReference type="EMBL" id="LAZR01052445">
    <property type="protein sequence ID" value="KKK82940.1"/>
    <property type="molecule type" value="Genomic_DNA"/>
</dbReference>
<evidence type="ECO:0000259" key="1">
    <source>
        <dbReference type="Pfam" id="PF08242"/>
    </source>
</evidence>
<feature type="domain" description="Methyltransferase type 12" evidence="1">
    <location>
        <begin position="39"/>
        <end position="133"/>
    </location>
</feature>
<reference evidence="2" key="1">
    <citation type="journal article" date="2015" name="Nature">
        <title>Complex archaea that bridge the gap between prokaryotes and eukaryotes.</title>
        <authorList>
            <person name="Spang A."/>
            <person name="Saw J.H."/>
            <person name="Jorgensen S.L."/>
            <person name="Zaremba-Niedzwiedzka K."/>
            <person name="Martijn J."/>
            <person name="Lind A.E."/>
            <person name="van Eijk R."/>
            <person name="Schleper C."/>
            <person name="Guy L."/>
            <person name="Ettema T.J."/>
        </authorList>
    </citation>
    <scope>NUCLEOTIDE SEQUENCE</scope>
</reference>
<dbReference type="InterPro" id="IPR029063">
    <property type="entry name" value="SAM-dependent_MTases_sf"/>
</dbReference>
<dbReference type="SUPFAM" id="SSF53335">
    <property type="entry name" value="S-adenosyl-L-methionine-dependent methyltransferases"/>
    <property type="match status" value="1"/>
</dbReference>
<accession>A0A0F8ZAK6</accession>
<sequence length="200" mass="23733">MLYTYIARYYDLMDFLFEKSVYLNLRKKWISKISNEKILEIGVGTGKNLFYYSSSNVVLGIDTNYNMIKRASLRLKRKKLNKTNIRLKFIKKFPDKKIFVEDFTYIIATFVFCTLPDPNEILDKISSSVLPNTKILLFEWVLPKNGLYHWFLKLISPLTTLVFGVNFYRRPTVAYLNNNWKKLKITKIKSYIYVAEFAKI</sequence>
<dbReference type="AlphaFoldDB" id="A0A0F8ZAK6"/>
<proteinExistence type="predicted"/>
<name>A0A0F8ZAK6_9ZZZZ</name>
<gene>
    <name evidence="2" type="ORF">LCGC14_2798370</name>
</gene>
<comment type="caution">
    <text evidence="2">The sequence shown here is derived from an EMBL/GenBank/DDBJ whole genome shotgun (WGS) entry which is preliminary data.</text>
</comment>
<dbReference type="PANTHER" id="PTHR45036">
    <property type="entry name" value="METHYLTRANSFERASE LIKE 7B"/>
    <property type="match status" value="1"/>
</dbReference>
<dbReference type="InterPro" id="IPR013217">
    <property type="entry name" value="Methyltransf_12"/>
</dbReference>
<dbReference type="PANTHER" id="PTHR45036:SF1">
    <property type="entry name" value="METHYLTRANSFERASE LIKE 7A"/>
    <property type="match status" value="1"/>
</dbReference>
<dbReference type="InterPro" id="IPR052356">
    <property type="entry name" value="Thiol_S-MT"/>
</dbReference>
<organism evidence="2">
    <name type="scientific">marine sediment metagenome</name>
    <dbReference type="NCBI Taxonomy" id="412755"/>
    <lineage>
        <taxon>unclassified sequences</taxon>
        <taxon>metagenomes</taxon>
        <taxon>ecological metagenomes</taxon>
    </lineage>
</organism>
<protein>
    <recommendedName>
        <fullName evidence="1">Methyltransferase type 12 domain-containing protein</fullName>
    </recommendedName>
</protein>
<dbReference type="Pfam" id="PF08242">
    <property type="entry name" value="Methyltransf_12"/>
    <property type="match status" value="1"/>
</dbReference>
<dbReference type="CDD" id="cd02440">
    <property type="entry name" value="AdoMet_MTases"/>
    <property type="match status" value="1"/>
</dbReference>
<evidence type="ECO:0000313" key="2">
    <source>
        <dbReference type="EMBL" id="KKK82940.1"/>
    </source>
</evidence>
<dbReference type="Gene3D" id="3.40.50.150">
    <property type="entry name" value="Vaccinia Virus protein VP39"/>
    <property type="match status" value="1"/>
</dbReference>